<dbReference type="AlphaFoldDB" id="A0A8S4QF47"/>
<organism evidence="1 2">
    <name type="scientific">Pararge aegeria aegeria</name>
    <dbReference type="NCBI Taxonomy" id="348720"/>
    <lineage>
        <taxon>Eukaryota</taxon>
        <taxon>Metazoa</taxon>
        <taxon>Ecdysozoa</taxon>
        <taxon>Arthropoda</taxon>
        <taxon>Hexapoda</taxon>
        <taxon>Insecta</taxon>
        <taxon>Pterygota</taxon>
        <taxon>Neoptera</taxon>
        <taxon>Endopterygota</taxon>
        <taxon>Lepidoptera</taxon>
        <taxon>Glossata</taxon>
        <taxon>Ditrysia</taxon>
        <taxon>Papilionoidea</taxon>
        <taxon>Nymphalidae</taxon>
        <taxon>Satyrinae</taxon>
        <taxon>Satyrini</taxon>
        <taxon>Parargina</taxon>
        <taxon>Pararge</taxon>
    </lineage>
</organism>
<evidence type="ECO:0000313" key="1">
    <source>
        <dbReference type="EMBL" id="CAH2208665.1"/>
    </source>
</evidence>
<dbReference type="EMBL" id="CAKXAJ010004216">
    <property type="protein sequence ID" value="CAH2208665.1"/>
    <property type="molecule type" value="Genomic_DNA"/>
</dbReference>
<keyword evidence="2" id="KW-1185">Reference proteome</keyword>
<sequence length="110" mass="12488">MFKSYKDITDVVSLLVYCPAERSYLLCKESNGEYWIPSSKSVKNCWNITAHQMNFEVCTDSCNMIIDLLPGHTVHLRALASSQNETGWGLSPPHWPSAKFKIHLFQVGLI</sequence>
<name>A0A8S4QF47_9NEOP</name>
<protein>
    <submittedName>
        <fullName evidence="1">Jg19014 protein</fullName>
    </submittedName>
</protein>
<accession>A0A8S4QF47</accession>
<evidence type="ECO:0000313" key="2">
    <source>
        <dbReference type="Proteomes" id="UP000838756"/>
    </source>
</evidence>
<dbReference type="OrthoDB" id="256429at2759"/>
<gene>
    <name evidence="1" type="primary">jg19014</name>
    <name evidence="1" type="ORF">PAEG_LOCUS1216</name>
</gene>
<proteinExistence type="predicted"/>
<reference evidence="1" key="1">
    <citation type="submission" date="2022-03" db="EMBL/GenBank/DDBJ databases">
        <authorList>
            <person name="Lindestad O."/>
        </authorList>
    </citation>
    <scope>NUCLEOTIDE SEQUENCE</scope>
</reference>
<comment type="caution">
    <text evidence="1">The sequence shown here is derived from an EMBL/GenBank/DDBJ whole genome shotgun (WGS) entry which is preliminary data.</text>
</comment>
<dbReference type="Proteomes" id="UP000838756">
    <property type="component" value="Unassembled WGS sequence"/>
</dbReference>